<comment type="caution">
    <text evidence="1">The sequence shown here is derived from an EMBL/GenBank/DDBJ whole genome shotgun (WGS) entry which is preliminary data.</text>
</comment>
<gene>
    <name evidence="1" type="ORF">FHR32_005421</name>
</gene>
<dbReference type="RefSeq" id="WP_184757207.1">
    <property type="nucleotide sequence ID" value="NZ_BAABEK010000004.1"/>
</dbReference>
<sequence length="103" mass="10801">MFDETGDDVALKNTTARDLASTGGLVGDDEDGVAFAKWYSEGFHALSAAILNMADVSFSVAGGLRDFNTLWDMLEGNIITSLPTVADLSEPPIPQLPPAKTGA</sequence>
<organism evidence="1 2">
    <name type="scientific">Streptosporangium album</name>
    <dbReference type="NCBI Taxonomy" id="47479"/>
    <lineage>
        <taxon>Bacteria</taxon>
        <taxon>Bacillati</taxon>
        <taxon>Actinomycetota</taxon>
        <taxon>Actinomycetes</taxon>
        <taxon>Streptosporangiales</taxon>
        <taxon>Streptosporangiaceae</taxon>
        <taxon>Streptosporangium</taxon>
    </lineage>
</organism>
<evidence type="ECO:0000313" key="1">
    <source>
        <dbReference type="EMBL" id="MBB4941044.1"/>
    </source>
</evidence>
<dbReference type="Proteomes" id="UP000534286">
    <property type="component" value="Unassembled WGS sequence"/>
</dbReference>
<name>A0A7W7RZD4_9ACTN</name>
<accession>A0A7W7RZD4</accession>
<keyword evidence="2" id="KW-1185">Reference proteome</keyword>
<protein>
    <submittedName>
        <fullName evidence="1">Uncharacterized protein</fullName>
    </submittedName>
</protein>
<evidence type="ECO:0000313" key="2">
    <source>
        <dbReference type="Proteomes" id="UP000534286"/>
    </source>
</evidence>
<reference evidence="1 2" key="1">
    <citation type="submission" date="2020-08" db="EMBL/GenBank/DDBJ databases">
        <title>Sequencing the genomes of 1000 actinobacteria strains.</title>
        <authorList>
            <person name="Klenk H.-P."/>
        </authorList>
    </citation>
    <scope>NUCLEOTIDE SEQUENCE [LARGE SCALE GENOMIC DNA]</scope>
    <source>
        <strain evidence="1 2">DSM 43023</strain>
    </source>
</reference>
<dbReference type="EMBL" id="JACHJU010000002">
    <property type="protein sequence ID" value="MBB4941044.1"/>
    <property type="molecule type" value="Genomic_DNA"/>
</dbReference>
<proteinExistence type="predicted"/>
<dbReference type="AlphaFoldDB" id="A0A7W7RZD4"/>